<dbReference type="NCBIfam" id="TIGR00188">
    <property type="entry name" value="rnpA"/>
    <property type="match status" value="1"/>
</dbReference>
<evidence type="ECO:0000256" key="5">
    <source>
        <dbReference type="ARBA" id="ARBA00022801"/>
    </source>
</evidence>
<evidence type="ECO:0000256" key="1">
    <source>
        <dbReference type="ARBA" id="ARBA00002663"/>
    </source>
</evidence>
<comment type="function">
    <text evidence="1 7">RNaseP catalyzes the removal of the 5'-leader sequence from pre-tRNA to produce the mature 5'-terminus. It can also cleave other RNA substrates such as 4.5S RNA. The protein component plays an auxiliary but essential role in vivo by binding to the 5'-leader sequence and broadening the substrate specificity of the ribozyme.</text>
</comment>
<dbReference type="EC" id="3.1.26.5" evidence="7 8"/>
<dbReference type="GO" id="GO:0030677">
    <property type="term" value="C:ribonuclease P complex"/>
    <property type="evidence" value="ECO:0007669"/>
    <property type="project" value="TreeGrafter"/>
</dbReference>
<evidence type="ECO:0000256" key="2">
    <source>
        <dbReference type="ARBA" id="ARBA00022694"/>
    </source>
</evidence>
<keyword evidence="4 7" id="KW-0255">Endonuclease</keyword>
<evidence type="ECO:0000256" key="7">
    <source>
        <dbReference type="HAMAP-Rule" id="MF_00227"/>
    </source>
</evidence>
<evidence type="ECO:0000256" key="3">
    <source>
        <dbReference type="ARBA" id="ARBA00022722"/>
    </source>
</evidence>
<dbReference type="PROSITE" id="PS00648">
    <property type="entry name" value="RIBONUCLEASE_P"/>
    <property type="match status" value="1"/>
</dbReference>
<evidence type="ECO:0000256" key="6">
    <source>
        <dbReference type="ARBA" id="ARBA00022884"/>
    </source>
</evidence>
<dbReference type="Proteomes" id="UP000239735">
    <property type="component" value="Unassembled WGS sequence"/>
</dbReference>
<reference evidence="10" key="1">
    <citation type="submission" date="2018-02" db="EMBL/GenBank/DDBJ databases">
        <authorList>
            <person name="Hausmann B."/>
        </authorList>
    </citation>
    <scope>NUCLEOTIDE SEQUENCE [LARGE SCALE GENOMIC DNA]</scope>
    <source>
        <strain evidence="10">Peat soil MAG SbA5</strain>
    </source>
</reference>
<gene>
    <name evidence="7" type="primary">rnpA</name>
    <name evidence="9" type="ORF">SBA5_300017</name>
</gene>
<dbReference type="Gene3D" id="3.30.230.10">
    <property type="match status" value="1"/>
</dbReference>
<dbReference type="GO" id="GO:0000049">
    <property type="term" value="F:tRNA binding"/>
    <property type="evidence" value="ECO:0007669"/>
    <property type="project" value="UniProtKB-UniRule"/>
</dbReference>
<keyword evidence="3 7" id="KW-0540">Nuclease</keyword>
<dbReference type="InterPro" id="IPR020539">
    <property type="entry name" value="RNase_P_CS"/>
</dbReference>
<dbReference type="SUPFAM" id="SSF54211">
    <property type="entry name" value="Ribosomal protein S5 domain 2-like"/>
    <property type="match status" value="1"/>
</dbReference>
<organism evidence="9 10">
    <name type="scientific">Candidatus Sulfuritelmatomonas gaucii</name>
    <dbReference type="NCBI Taxonomy" id="2043161"/>
    <lineage>
        <taxon>Bacteria</taxon>
        <taxon>Pseudomonadati</taxon>
        <taxon>Acidobacteriota</taxon>
        <taxon>Terriglobia</taxon>
        <taxon>Terriglobales</taxon>
        <taxon>Acidobacteriaceae</taxon>
        <taxon>Candidatus Sulfuritelmatomonas</taxon>
    </lineage>
</organism>
<evidence type="ECO:0000256" key="8">
    <source>
        <dbReference type="NCBIfam" id="TIGR00188"/>
    </source>
</evidence>
<comment type="similarity">
    <text evidence="7">Belongs to the RnpA family.</text>
</comment>
<comment type="subunit">
    <text evidence="7">Consists of a catalytic RNA component (M1 or rnpB) and a protein subunit.</text>
</comment>
<dbReference type="GO" id="GO:0001682">
    <property type="term" value="P:tRNA 5'-leader removal"/>
    <property type="evidence" value="ECO:0007669"/>
    <property type="project" value="UniProtKB-UniRule"/>
</dbReference>
<evidence type="ECO:0000256" key="4">
    <source>
        <dbReference type="ARBA" id="ARBA00022759"/>
    </source>
</evidence>
<sequence length="147" mass="16483">MNSTSNSARRQTLKSSRLRKHADYLRAYAAGRKRQSVTMSWYLAPQSQDSGHASQAGRVGLTVSKAIGKAHERNRMKRRMREALRRHVDLVPQGFDLIFHPRRGVLSMEFTQLEGEIVRILEIARNDAVRSAKPAATTLSAGMTPTP</sequence>
<keyword evidence="2 7" id="KW-0819">tRNA processing</keyword>
<keyword evidence="6 7" id="KW-0694">RNA-binding</keyword>
<dbReference type="PANTHER" id="PTHR33992:SF1">
    <property type="entry name" value="RIBONUCLEASE P PROTEIN COMPONENT"/>
    <property type="match status" value="1"/>
</dbReference>
<accession>A0A2N9LE27</accession>
<dbReference type="Pfam" id="PF00825">
    <property type="entry name" value="Ribonuclease_P"/>
    <property type="match status" value="1"/>
</dbReference>
<name>A0A2N9LE27_9BACT</name>
<keyword evidence="5 7" id="KW-0378">Hydrolase</keyword>
<dbReference type="AlphaFoldDB" id="A0A2N9LE27"/>
<proteinExistence type="inferred from homology"/>
<dbReference type="InterPro" id="IPR020568">
    <property type="entry name" value="Ribosomal_Su5_D2-typ_SF"/>
</dbReference>
<evidence type="ECO:0000313" key="10">
    <source>
        <dbReference type="Proteomes" id="UP000239735"/>
    </source>
</evidence>
<dbReference type="OrthoDB" id="9810867at2"/>
<dbReference type="EMBL" id="OKRB01000087">
    <property type="protein sequence ID" value="SPE21373.1"/>
    <property type="molecule type" value="Genomic_DNA"/>
</dbReference>
<comment type="catalytic activity">
    <reaction evidence="7">
        <text>Endonucleolytic cleavage of RNA, removing 5'-extranucleotides from tRNA precursor.</text>
        <dbReference type="EC" id="3.1.26.5"/>
    </reaction>
</comment>
<protein>
    <recommendedName>
        <fullName evidence="7 8">Ribonuclease P protein component</fullName>
        <shortName evidence="7">RNase P protein</shortName>
        <shortName evidence="7">RNaseP protein</shortName>
        <ecNumber evidence="7 8">3.1.26.5</ecNumber>
    </recommendedName>
    <alternativeName>
        <fullName evidence="7">Protein C5</fullName>
    </alternativeName>
</protein>
<dbReference type="PANTHER" id="PTHR33992">
    <property type="entry name" value="RIBONUCLEASE P PROTEIN COMPONENT"/>
    <property type="match status" value="1"/>
</dbReference>
<evidence type="ECO:0000313" key="9">
    <source>
        <dbReference type="EMBL" id="SPE21373.1"/>
    </source>
</evidence>
<dbReference type="GO" id="GO:0004526">
    <property type="term" value="F:ribonuclease P activity"/>
    <property type="evidence" value="ECO:0007669"/>
    <property type="project" value="UniProtKB-UniRule"/>
</dbReference>
<dbReference type="GO" id="GO:0042781">
    <property type="term" value="F:3'-tRNA processing endoribonuclease activity"/>
    <property type="evidence" value="ECO:0007669"/>
    <property type="project" value="TreeGrafter"/>
</dbReference>
<dbReference type="InterPro" id="IPR014721">
    <property type="entry name" value="Ribsml_uS5_D2-typ_fold_subgr"/>
</dbReference>
<dbReference type="InterPro" id="IPR000100">
    <property type="entry name" value="RNase_P"/>
</dbReference>
<dbReference type="HAMAP" id="MF_00227">
    <property type="entry name" value="RNase_P"/>
    <property type="match status" value="1"/>
</dbReference>